<evidence type="ECO:0000259" key="4">
    <source>
        <dbReference type="PROSITE" id="PS50126"/>
    </source>
</evidence>
<evidence type="ECO:0000313" key="6">
    <source>
        <dbReference type="Proteomes" id="UP000053392"/>
    </source>
</evidence>
<accession>A0A0D0T5R2</accession>
<dbReference type="InterPro" id="IPR024055">
    <property type="entry name" value="TIF2_asu_C"/>
</dbReference>
<gene>
    <name evidence="5" type="ORF">I313_02386</name>
</gene>
<dbReference type="GO" id="GO:0003743">
    <property type="term" value="F:translation initiation factor activity"/>
    <property type="evidence" value="ECO:0007669"/>
    <property type="project" value="UniProtKB-KW"/>
</dbReference>
<sequence>MPRFYENKYPEVDQLVMVQVQSIEDMGAYVKLLEYDNIEGMILLSELSRRRIRSVQKLIRVGRNEVVVVMRVDPDKGYIDLSKRRVSAEEVVKCEEQYEKGKAVDSIITQVAKKRGVTPESLYEKIAWPLHRQYGHAYEAFKLSISEPDAVFGSLGLDEETLADLRSGIARRLTPKPVKVRADIEVKCFSYAGIEAIKRALTAGEAVSTPEVPIKVRLVAPPLYVMSTTSTDKNAAIELMEKAVDVIGETVRKDKGDITIKMKASFLQKSWMAGWKILMVLFLQPKVVSETEDAELKALMEQFEAANMDQAGDDDSSEEDE</sequence>
<evidence type="ECO:0000313" key="5">
    <source>
        <dbReference type="EMBL" id="KIR41267.1"/>
    </source>
</evidence>
<keyword evidence="2 5" id="KW-0396">Initiation factor</keyword>
<dbReference type="AlphaFoldDB" id="A0A0D0T5R2"/>
<dbReference type="InterPro" id="IPR012340">
    <property type="entry name" value="NA-bd_OB-fold"/>
</dbReference>
<dbReference type="SUPFAM" id="SSF50249">
    <property type="entry name" value="Nucleic acid-binding proteins"/>
    <property type="match status" value="1"/>
</dbReference>
<keyword evidence="3" id="KW-0648">Protein biosynthesis</keyword>
<dbReference type="GO" id="GO:0005850">
    <property type="term" value="C:eukaryotic translation initiation factor 2 complex"/>
    <property type="evidence" value="ECO:0007669"/>
    <property type="project" value="TreeGrafter"/>
</dbReference>
<evidence type="ECO:0000256" key="2">
    <source>
        <dbReference type="ARBA" id="ARBA00022540"/>
    </source>
</evidence>
<dbReference type="Pfam" id="PF07541">
    <property type="entry name" value="EIF_2_alpha"/>
    <property type="match status" value="1"/>
</dbReference>
<feature type="domain" description="S1 motif" evidence="4">
    <location>
        <begin position="13"/>
        <end position="84"/>
    </location>
</feature>
<organism evidence="5 6">
    <name type="scientific">Cryptococcus deuterogattii Ram5</name>
    <dbReference type="NCBI Taxonomy" id="1296110"/>
    <lineage>
        <taxon>Eukaryota</taxon>
        <taxon>Fungi</taxon>
        <taxon>Dikarya</taxon>
        <taxon>Basidiomycota</taxon>
        <taxon>Agaricomycotina</taxon>
        <taxon>Tremellomycetes</taxon>
        <taxon>Tremellales</taxon>
        <taxon>Cryptococcaceae</taxon>
        <taxon>Cryptococcus</taxon>
        <taxon>Cryptococcus gattii species complex</taxon>
    </lineage>
</organism>
<keyword evidence="6" id="KW-1185">Reference proteome</keyword>
<dbReference type="Gene3D" id="3.30.70.1130">
    <property type="entry name" value="EIF_2_alpha"/>
    <property type="match status" value="1"/>
</dbReference>
<dbReference type="GO" id="GO:0003723">
    <property type="term" value="F:RNA binding"/>
    <property type="evidence" value="ECO:0007669"/>
    <property type="project" value="InterPro"/>
</dbReference>
<dbReference type="HOGENOM" id="CLU_033458_0_1_1"/>
<reference evidence="5 6" key="1">
    <citation type="submission" date="2015-01" db="EMBL/GenBank/DDBJ databases">
        <title>The Genome Sequence of Cryptococcus gattii Ram5.</title>
        <authorList>
            <consortium name="The Broad Institute Genomics Platform"/>
            <person name="Cuomo C."/>
            <person name="Litvintseva A."/>
            <person name="Chen Y."/>
            <person name="Heitman J."/>
            <person name="Sun S."/>
            <person name="Springer D."/>
            <person name="Dromer F."/>
            <person name="Young S."/>
            <person name="Zeng Q."/>
            <person name="Gargeya S."/>
            <person name="Abouelleil A."/>
            <person name="Alvarado L."/>
            <person name="Chapman S.B."/>
            <person name="Gainer-Dewar J."/>
            <person name="Goldberg J."/>
            <person name="Griggs A."/>
            <person name="Gujja S."/>
            <person name="Hansen M."/>
            <person name="Howarth C."/>
            <person name="Imamovic A."/>
            <person name="Larimer J."/>
            <person name="Murphy C."/>
            <person name="Naylor J."/>
            <person name="Pearson M."/>
            <person name="Priest M."/>
            <person name="Roberts A."/>
            <person name="Saif S."/>
            <person name="Shea T."/>
            <person name="Sykes S."/>
            <person name="Wortman J."/>
            <person name="Nusbaum C."/>
            <person name="Birren B."/>
        </authorList>
    </citation>
    <scope>NUCLEOTIDE SEQUENCE [LARGE SCALE GENOMIC DNA]</scope>
    <source>
        <strain evidence="5 6">Ram5</strain>
    </source>
</reference>
<dbReference type="InterPro" id="IPR011488">
    <property type="entry name" value="TIF_2_asu"/>
</dbReference>
<dbReference type="PANTHER" id="PTHR10602:SF0">
    <property type="entry name" value="EUKARYOTIC TRANSLATION INITIATION FACTOR 2 SUBUNIT 1"/>
    <property type="match status" value="1"/>
</dbReference>
<dbReference type="Gene3D" id="2.40.50.140">
    <property type="entry name" value="Nucleic acid-binding proteins"/>
    <property type="match status" value="1"/>
</dbReference>
<evidence type="ECO:0000256" key="1">
    <source>
        <dbReference type="ARBA" id="ARBA00007223"/>
    </source>
</evidence>
<dbReference type="FunFam" id="1.10.150.190:FF:000004">
    <property type="entry name" value="Eukaryotic translation initiation factor 2 subunit 1"/>
    <property type="match status" value="1"/>
</dbReference>
<dbReference type="InterPro" id="IPR044126">
    <property type="entry name" value="S1_IF2_alpha"/>
</dbReference>
<dbReference type="OrthoDB" id="1685042at2759"/>
<dbReference type="Gene3D" id="1.10.150.190">
    <property type="entry name" value="Translation initiation factor 2, subunit 1, domain 2"/>
    <property type="match status" value="1"/>
</dbReference>
<dbReference type="EMBL" id="KN847900">
    <property type="protein sequence ID" value="KIR41267.1"/>
    <property type="molecule type" value="Genomic_DNA"/>
</dbReference>
<name>A0A0D0T5R2_9TREE</name>
<dbReference type="GO" id="GO:0033290">
    <property type="term" value="C:eukaryotic 48S preinitiation complex"/>
    <property type="evidence" value="ECO:0007669"/>
    <property type="project" value="TreeGrafter"/>
</dbReference>
<dbReference type="GO" id="GO:0043022">
    <property type="term" value="F:ribosome binding"/>
    <property type="evidence" value="ECO:0007669"/>
    <property type="project" value="TreeGrafter"/>
</dbReference>
<comment type="similarity">
    <text evidence="1">Belongs to the eIF-2-alpha family.</text>
</comment>
<dbReference type="CDD" id="cd04452">
    <property type="entry name" value="S1_IF2_alpha"/>
    <property type="match status" value="1"/>
</dbReference>
<dbReference type="SUPFAM" id="SSF110993">
    <property type="entry name" value="eIF-2-alpha, C-terminal domain"/>
    <property type="match status" value="1"/>
</dbReference>
<dbReference type="Proteomes" id="UP000053392">
    <property type="component" value="Unassembled WGS sequence"/>
</dbReference>
<dbReference type="InterPro" id="IPR003029">
    <property type="entry name" value="S1_domain"/>
</dbReference>
<protein>
    <submittedName>
        <fullName evidence="5">Translation initiation factor 2 subunit 1</fullName>
    </submittedName>
</protein>
<evidence type="ECO:0000256" key="3">
    <source>
        <dbReference type="ARBA" id="ARBA00022917"/>
    </source>
</evidence>
<dbReference type="FunFam" id="2.40.50.140:FF:000015">
    <property type="entry name" value="Eukaryotic translation initiation factor 2 subunit alpha"/>
    <property type="match status" value="1"/>
</dbReference>
<dbReference type="SMART" id="SM00316">
    <property type="entry name" value="S1"/>
    <property type="match status" value="1"/>
</dbReference>
<dbReference type="SUPFAM" id="SSF116742">
    <property type="entry name" value="eIF2alpha middle domain-like"/>
    <property type="match status" value="1"/>
</dbReference>
<dbReference type="Pfam" id="PF00575">
    <property type="entry name" value="S1"/>
    <property type="match status" value="1"/>
</dbReference>
<dbReference type="PANTHER" id="PTHR10602">
    <property type="entry name" value="EUKARYOTIC TRANSLATION INITIATION FACTOR 2 SUBUNIT 1"/>
    <property type="match status" value="1"/>
</dbReference>
<proteinExistence type="inferred from homology"/>
<dbReference type="PROSITE" id="PS50126">
    <property type="entry name" value="S1"/>
    <property type="match status" value="1"/>
</dbReference>
<dbReference type="InterPro" id="IPR024054">
    <property type="entry name" value="TIF2_asu_middle_sf"/>
</dbReference>